<protein>
    <submittedName>
        <fullName evidence="5">Sugar ABC transporter ATPase</fullName>
        <ecNumber evidence="5">3.6.3.34</ecNumber>
    </submittedName>
</protein>
<proteinExistence type="predicted"/>
<dbReference type="PANTHER" id="PTHR42794:SF2">
    <property type="entry name" value="ABC TRANSPORTER ATP-BINDING PROTEIN"/>
    <property type="match status" value="1"/>
</dbReference>
<dbReference type="Pfam" id="PF00005">
    <property type="entry name" value="ABC_tran"/>
    <property type="match status" value="1"/>
</dbReference>
<dbReference type="CDD" id="cd03214">
    <property type="entry name" value="ABC_Iron-Siderophores_B12_Hemin"/>
    <property type="match status" value="1"/>
</dbReference>
<dbReference type="GO" id="GO:0005524">
    <property type="term" value="F:ATP binding"/>
    <property type="evidence" value="ECO:0007669"/>
    <property type="project" value="UniProtKB-KW"/>
</dbReference>
<dbReference type="PROSITE" id="PS00211">
    <property type="entry name" value="ABC_TRANSPORTER_1"/>
    <property type="match status" value="1"/>
</dbReference>
<reference evidence="5 6" key="1">
    <citation type="submission" date="2018-06" db="EMBL/GenBank/DDBJ databases">
        <authorList>
            <consortium name="Pathogen Informatics"/>
            <person name="Doyle S."/>
        </authorList>
    </citation>
    <scope>NUCLEOTIDE SEQUENCE [LARGE SCALE GENOMIC DNA]</scope>
    <source>
        <strain evidence="5 6">NCTC7908</strain>
    </source>
</reference>
<keyword evidence="2" id="KW-0547">Nucleotide-binding</keyword>
<dbReference type="PROSITE" id="PS50893">
    <property type="entry name" value="ABC_TRANSPORTER_2"/>
    <property type="match status" value="1"/>
</dbReference>
<dbReference type="EMBL" id="LS483400">
    <property type="protein sequence ID" value="SQG53139.1"/>
    <property type="molecule type" value="Genomic_DNA"/>
</dbReference>
<keyword evidence="5" id="KW-0378">Hydrolase</keyword>
<dbReference type="FunFam" id="3.40.50.300:FF:000134">
    <property type="entry name" value="Iron-enterobactin ABC transporter ATP-binding protein"/>
    <property type="match status" value="1"/>
</dbReference>
<dbReference type="SMART" id="SM00382">
    <property type="entry name" value="AAA"/>
    <property type="match status" value="1"/>
</dbReference>
<name>A0ABD7MVB2_CORUL</name>
<dbReference type="EC" id="3.6.3.34" evidence="5"/>
<dbReference type="SUPFAM" id="SSF52540">
    <property type="entry name" value="P-loop containing nucleoside triphosphate hydrolases"/>
    <property type="match status" value="1"/>
</dbReference>
<feature type="domain" description="ABC transporter" evidence="4">
    <location>
        <begin position="10"/>
        <end position="245"/>
    </location>
</feature>
<dbReference type="InterPro" id="IPR027417">
    <property type="entry name" value="P-loop_NTPase"/>
</dbReference>
<dbReference type="GO" id="GO:0016787">
    <property type="term" value="F:hydrolase activity"/>
    <property type="evidence" value="ECO:0007669"/>
    <property type="project" value="UniProtKB-KW"/>
</dbReference>
<evidence type="ECO:0000256" key="3">
    <source>
        <dbReference type="ARBA" id="ARBA00022840"/>
    </source>
</evidence>
<dbReference type="InterPro" id="IPR003439">
    <property type="entry name" value="ABC_transporter-like_ATP-bd"/>
</dbReference>
<evidence type="ECO:0000313" key="6">
    <source>
        <dbReference type="Proteomes" id="UP000248741"/>
    </source>
</evidence>
<dbReference type="InterPro" id="IPR017871">
    <property type="entry name" value="ABC_transporter-like_CS"/>
</dbReference>
<gene>
    <name evidence="5" type="primary">fhuC_2</name>
    <name evidence="5" type="ORF">NCTC7908_02091</name>
</gene>
<dbReference type="InterPro" id="IPR003593">
    <property type="entry name" value="AAA+_ATPase"/>
</dbReference>
<keyword evidence="1" id="KW-0813">Transport</keyword>
<evidence type="ECO:0000313" key="5">
    <source>
        <dbReference type="EMBL" id="SQG53139.1"/>
    </source>
</evidence>
<sequence length="264" mass="28469">MEERKEIALIHLRNVSISYDDTAAVHRVTATLQPGTITALVGPNGSGKSTLLNAVAGVVPFTGDVVFDDKPLARMSARQRVETVAYVPQVATLNGDMTVVDFVGLGAVAGRGIFHRRTKQDHDRVSHALELLGLEYLAERQWSELSGGQQQRVSIARGLAQGARVLLLDEPTNHLDIEHQLTLLQVLHRLVTQEGLTVVAVMHDLGLVARYADTALILHSGRCVAEGPVDTVLSSRNIAEFFNVEAEILRSPEGAAALLAAAPR</sequence>
<dbReference type="AlphaFoldDB" id="A0ABD7MVB2"/>
<dbReference type="PANTHER" id="PTHR42794">
    <property type="entry name" value="HEMIN IMPORT ATP-BINDING PROTEIN HMUV"/>
    <property type="match status" value="1"/>
</dbReference>
<accession>A0ABD7MVB2</accession>
<evidence type="ECO:0000256" key="1">
    <source>
        <dbReference type="ARBA" id="ARBA00022448"/>
    </source>
</evidence>
<evidence type="ECO:0000256" key="2">
    <source>
        <dbReference type="ARBA" id="ARBA00022741"/>
    </source>
</evidence>
<dbReference type="Gene3D" id="3.40.50.300">
    <property type="entry name" value="P-loop containing nucleotide triphosphate hydrolases"/>
    <property type="match status" value="1"/>
</dbReference>
<dbReference type="Proteomes" id="UP000248741">
    <property type="component" value="Chromosome 1"/>
</dbReference>
<organism evidence="5 6">
    <name type="scientific">Corynebacterium ulcerans</name>
    <dbReference type="NCBI Taxonomy" id="65058"/>
    <lineage>
        <taxon>Bacteria</taxon>
        <taxon>Bacillati</taxon>
        <taxon>Actinomycetota</taxon>
        <taxon>Actinomycetes</taxon>
        <taxon>Mycobacteriales</taxon>
        <taxon>Corynebacteriaceae</taxon>
        <taxon>Corynebacterium</taxon>
    </lineage>
</organism>
<keyword evidence="3" id="KW-0067">ATP-binding</keyword>
<evidence type="ECO:0000259" key="4">
    <source>
        <dbReference type="PROSITE" id="PS50893"/>
    </source>
</evidence>